<dbReference type="PRINTS" id="PR00080">
    <property type="entry name" value="SDRFAMILY"/>
</dbReference>
<dbReference type="STRING" id="765440.A0A0C3CL75"/>
<dbReference type="Gene3D" id="3.40.50.720">
    <property type="entry name" value="NAD(P)-binding Rossmann-like Domain"/>
    <property type="match status" value="1"/>
</dbReference>
<sequence>EMTTKLTGRKLDILVNNVYFYPAYVTTATDYMRVKVLFDTNLFGVMRMVEIFVNLLIASGNGHILQIGSIVAVIPLLFSSMYNTSKAALLAYSNTLSVELMPFKYMVLEWFLMLYFLIGFLLASK</sequence>
<dbReference type="HOGENOM" id="CLU_1998012_0_0_1"/>
<dbReference type="EMBL" id="KN832973">
    <property type="protein sequence ID" value="KIM90407.1"/>
    <property type="molecule type" value="Genomic_DNA"/>
</dbReference>
<proteinExistence type="inferred from homology"/>
<keyword evidence="4" id="KW-1133">Transmembrane helix</keyword>
<protein>
    <submittedName>
        <fullName evidence="5">Uncharacterized protein</fullName>
    </submittedName>
</protein>
<dbReference type="Pfam" id="PF00106">
    <property type="entry name" value="adh_short"/>
    <property type="match status" value="1"/>
</dbReference>
<dbReference type="GO" id="GO:0000140">
    <property type="term" value="F:acylglycerone-phosphate reductase (NADP+) activity"/>
    <property type="evidence" value="ECO:0007669"/>
    <property type="project" value="TreeGrafter"/>
</dbReference>
<accession>A0A0C3CL75</accession>
<evidence type="ECO:0000256" key="2">
    <source>
        <dbReference type="ARBA" id="ARBA00022857"/>
    </source>
</evidence>
<evidence type="ECO:0000313" key="6">
    <source>
        <dbReference type="Proteomes" id="UP000054166"/>
    </source>
</evidence>
<dbReference type="PANTHER" id="PTHR44169:SF6">
    <property type="entry name" value="NADPH-DEPENDENT 1-ACYLDIHYDROXYACETONE PHOSPHATE REDUCTASE"/>
    <property type="match status" value="1"/>
</dbReference>
<dbReference type="GO" id="GO:0006654">
    <property type="term" value="P:phosphatidic acid biosynthetic process"/>
    <property type="evidence" value="ECO:0007669"/>
    <property type="project" value="TreeGrafter"/>
</dbReference>
<dbReference type="PRINTS" id="PR00081">
    <property type="entry name" value="GDHRDH"/>
</dbReference>
<dbReference type="SUPFAM" id="SSF51735">
    <property type="entry name" value="NAD(P)-binding Rossmann-fold domains"/>
    <property type="match status" value="1"/>
</dbReference>
<dbReference type="InterPro" id="IPR002347">
    <property type="entry name" value="SDR_fam"/>
</dbReference>
<dbReference type="GO" id="GO:0005811">
    <property type="term" value="C:lipid droplet"/>
    <property type="evidence" value="ECO:0007669"/>
    <property type="project" value="TreeGrafter"/>
</dbReference>
<keyword evidence="4" id="KW-0472">Membrane</keyword>
<dbReference type="OrthoDB" id="2102561at2759"/>
<comment type="similarity">
    <text evidence="1">Belongs to the short-chain dehydrogenases/reductases (SDR) family.</text>
</comment>
<gene>
    <name evidence="5" type="ORF">PILCRDRAFT_59773</name>
</gene>
<dbReference type="InterPro" id="IPR020904">
    <property type="entry name" value="Sc_DH/Rdtase_CS"/>
</dbReference>
<reference evidence="5 6" key="1">
    <citation type="submission" date="2014-04" db="EMBL/GenBank/DDBJ databases">
        <authorList>
            <consortium name="DOE Joint Genome Institute"/>
            <person name="Kuo A."/>
            <person name="Tarkka M."/>
            <person name="Buscot F."/>
            <person name="Kohler A."/>
            <person name="Nagy L.G."/>
            <person name="Floudas D."/>
            <person name="Copeland A."/>
            <person name="Barry K.W."/>
            <person name="Cichocki N."/>
            <person name="Veneault-Fourrey C."/>
            <person name="LaButti K."/>
            <person name="Lindquist E.A."/>
            <person name="Lipzen A."/>
            <person name="Lundell T."/>
            <person name="Morin E."/>
            <person name="Murat C."/>
            <person name="Sun H."/>
            <person name="Tunlid A."/>
            <person name="Henrissat B."/>
            <person name="Grigoriev I.V."/>
            <person name="Hibbett D.S."/>
            <person name="Martin F."/>
            <person name="Nordberg H.P."/>
            <person name="Cantor M.N."/>
            <person name="Hua S.X."/>
        </authorList>
    </citation>
    <scope>NUCLEOTIDE SEQUENCE [LARGE SCALE GENOMIC DNA]</scope>
    <source>
        <strain evidence="5 6">F 1598</strain>
    </source>
</reference>
<keyword evidence="2" id="KW-0521">NADP</keyword>
<dbReference type="Proteomes" id="UP000054166">
    <property type="component" value="Unassembled WGS sequence"/>
</dbReference>
<evidence type="ECO:0000256" key="4">
    <source>
        <dbReference type="SAM" id="Phobius"/>
    </source>
</evidence>
<dbReference type="PROSITE" id="PS00061">
    <property type="entry name" value="ADH_SHORT"/>
    <property type="match status" value="1"/>
</dbReference>
<organism evidence="5 6">
    <name type="scientific">Piloderma croceum (strain F 1598)</name>
    <dbReference type="NCBI Taxonomy" id="765440"/>
    <lineage>
        <taxon>Eukaryota</taxon>
        <taxon>Fungi</taxon>
        <taxon>Dikarya</taxon>
        <taxon>Basidiomycota</taxon>
        <taxon>Agaricomycotina</taxon>
        <taxon>Agaricomycetes</taxon>
        <taxon>Agaricomycetidae</taxon>
        <taxon>Atheliales</taxon>
        <taxon>Atheliaceae</taxon>
        <taxon>Piloderma</taxon>
    </lineage>
</organism>
<feature type="transmembrane region" description="Helical" evidence="4">
    <location>
        <begin position="102"/>
        <end position="123"/>
    </location>
</feature>
<dbReference type="InterPro" id="IPR036291">
    <property type="entry name" value="NAD(P)-bd_dom_sf"/>
</dbReference>
<dbReference type="InParanoid" id="A0A0C3CL75"/>
<evidence type="ECO:0000313" key="5">
    <source>
        <dbReference type="EMBL" id="KIM90407.1"/>
    </source>
</evidence>
<dbReference type="AlphaFoldDB" id="A0A0C3CL75"/>
<reference evidence="6" key="2">
    <citation type="submission" date="2015-01" db="EMBL/GenBank/DDBJ databases">
        <title>Evolutionary Origins and Diversification of the Mycorrhizal Mutualists.</title>
        <authorList>
            <consortium name="DOE Joint Genome Institute"/>
            <consortium name="Mycorrhizal Genomics Consortium"/>
            <person name="Kohler A."/>
            <person name="Kuo A."/>
            <person name="Nagy L.G."/>
            <person name="Floudas D."/>
            <person name="Copeland A."/>
            <person name="Barry K.W."/>
            <person name="Cichocki N."/>
            <person name="Veneault-Fourrey C."/>
            <person name="LaButti K."/>
            <person name="Lindquist E.A."/>
            <person name="Lipzen A."/>
            <person name="Lundell T."/>
            <person name="Morin E."/>
            <person name="Murat C."/>
            <person name="Riley R."/>
            <person name="Ohm R."/>
            <person name="Sun H."/>
            <person name="Tunlid A."/>
            <person name="Henrissat B."/>
            <person name="Grigoriev I.V."/>
            <person name="Hibbett D.S."/>
            <person name="Martin F."/>
        </authorList>
    </citation>
    <scope>NUCLEOTIDE SEQUENCE [LARGE SCALE GENOMIC DNA]</scope>
    <source>
        <strain evidence="6">F 1598</strain>
    </source>
</reference>
<name>A0A0C3CL75_PILCF</name>
<keyword evidence="4" id="KW-0812">Transmembrane</keyword>
<dbReference type="PANTHER" id="PTHR44169">
    <property type="entry name" value="NADPH-DEPENDENT 1-ACYLDIHYDROXYACETONE PHOSPHATE REDUCTASE"/>
    <property type="match status" value="1"/>
</dbReference>
<dbReference type="GO" id="GO:0005783">
    <property type="term" value="C:endoplasmic reticulum"/>
    <property type="evidence" value="ECO:0007669"/>
    <property type="project" value="TreeGrafter"/>
</dbReference>
<keyword evidence="3" id="KW-0560">Oxidoreductase</keyword>
<dbReference type="GO" id="GO:0004806">
    <property type="term" value="F:triacylglycerol lipase activity"/>
    <property type="evidence" value="ECO:0007669"/>
    <property type="project" value="TreeGrafter"/>
</dbReference>
<evidence type="ECO:0000256" key="1">
    <source>
        <dbReference type="ARBA" id="ARBA00006484"/>
    </source>
</evidence>
<keyword evidence="6" id="KW-1185">Reference proteome</keyword>
<dbReference type="GO" id="GO:0019433">
    <property type="term" value="P:triglyceride catabolic process"/>
    <property type="evidence" value="ECO:0007669"/>
    <property type="project" value="TreeGrafter"/>
</dbReference>
<feature type="non-terminal residue" evidence="5">
    <location>
        <position position="1"/>
    </location>
</feature>
<evidence type="ECO:0000256" key="3">
    <source>
        <dbReference type="ARBA" id="ARBA00023002"/>
    </source>
</evidence>